<proteinExistence type="inferred from homology"/>
<gene>
    <name evidence="3" type="ORF">ONB1V03_LOCUS11022</name>
</gene>
<accession>A0A7R9QQ77</accession>
<dbReference type="PANTHER" id="PTHR42886">
    <property type="entry name" value="RE40534P-RELATED"/>
    <property type="match status" value="1"/>
</dbReference>
<dbReference type="AlphaFoldDB" id="A0A7R9QQ77"/>
<feature type="non-terminal residue" evidence="3">
    <location>
        <position position="1"/>
    </location>
</feature>
<sequence length="397" mass="44728">IPFRLPNEPPTRIVTQTLRVTLAKVDQQGEATELLRLCHHPFVYGRSAEFDLIFACRNFDFLGKYFKVHAVDMLGWGASSRPEFTPKNTEETEAFFVDSLEEWRKAMKIEKMVLMGHSFGGYMSAQYALKYPDHIQHLILVGCAGVGHAGETLDNFKKTWKGSLANFIWESNVTPQGFIRSIGPIGPRFVRGYTSARFGSRAQGEPFTDRERDLFTEYMYHTIAARGSGELALKYIFQLGAYARKPLLDKVADLKVPTTFIYGMQDWMDYRAGELATKTMTVPGEVIRVPTAGHYVFMDNAPAFHSAVLTACRKFVDVDGKVKTDLAEASRKVTEEFATRQAELAAAKGQPEQLQPVNRFESQDEVMAWNNKRPALAKFFRPYHGEIGSPAPEPTMA</sequence>
<dbReference type="Proteomes" id="UP000728032">
    <property type="component" value="Unassembled WGS sequence"/>
</dbReference>
<evidence type="ECO:0000313" key="3">
    <source>
        <dbReference type="EMBL" id="CAD7654375.1"/>
    </source>
</evidence>
<dbReference type="GO" id="GO:0006654">
    <property type="term" value="P:phosphatidic acid biosynthetic process"/>
    <property type="evidence" value="ECO:0007669"/>
    <property type="project" value="TreeGrafter"/>
</dbReference>
<dbReference type="GO" id="GO:0055088">
    <property type="term" value="P:lipid homeostasis"/>
    <property type="evidence" value="ECO:0007669"/>
    <property type="project" value="TreeGrafter"/>
</dbReference>
<protein>
    <recommendedName>
        <fullName evidence="2">AB hydrolase-1 domain-containing protein</fullName>
    </recommendedName>
</protein>
<dbReference type="InterPro" id="IPR000073">
    <property type="entry name" value="AB_hydrolase_1"/>
</dbReference>
<dbReference type="SUPFAM" id="SSF53474">
    <property type="entry name" value="alpha/beta-Hydrolases"/>
    <property type="match status" value="1"/>
</dbReference>
<reference evidence="3" key="1">
    <citation type="submission" date="2020-11" db="EMBL/GenBank/DDBJ databases">
        <authorList>
            <person name="Tran Van P."/>
        </authorList>
    </citation>
    <scope>NUCLEOTIDE SEQUENCE</scope>
</reference>
<organism evidence="3">
    <name type="scientific">Oppiella nova</name>
    <dbReference type="NCBI Taxonomy" id="334625"/>
    <lineage>
        <taxon>Eukaryota</taxon>
        <taxon>Metazoa</taxon>
        <taxon>Ecdysozoa</taxon>
        <taxon>Arthropoda</taxon>
        <taxon>Chelicerata</taxon>
        <taxon>Arachnida</taxon>
        <taxon>Acari</taxon>
        <taxon>Acariformes</taxon>
        <taxon>Sarcoptiformes</taxon>
        <taxon>Oribatida</taxon>
        <taxon>Brachypylina</taxon>
        <taxon>Oppioidea</taxon>
        <taxon>Oppiidae</taxon>
        <taxon>Oppiella</taxon>
    </lineage>
</organism>
<feature type="non-terminal residue" evidence="3">
    <location>
        <position position="397"/>
    </location>
</feature>
<feature type="domain" description="AB hydrolase-1" evidence="2">
    <location>
        <begin position="60"/>
        <end position="143"/>
    </location>
</feature>
<dbReference type="InterPro" id="IPR029058">
    <property type="entry name" value="AB_hydrolase_fold"/>
</dbReference>
<name>A0A7R9QQ77_9ACAR</name>
<keyword evidence="4" id="KW-1185">Reference proteome</keyword>
<comment type="similarity">
    <text evidence="1">Belongs to the peptidase S33 family. ABHD4/ABHD5 subfamily.</text>
</comment>
<dbReference type="GO" id="GO:0004623">
    <property type="term" value="F:phospholipase A2 activity"/>
    <property type="evidence" value="ECO:0007669"/>
    <property type="project" value="TreeGrafter"/>
</dbReference>
<dbReference type="GO" id="GO:0042171">
    <property type="term" value="F:lysophosphatidic acid acyltransferase activity"/>
    <property type="evidence" value="ECO:0007669"/>
    <property type="project" value="TreeGrafter"/>
</dbReference>
<dbReference type="EMBL" id="OC922707">
    <property type="protein sequence ID" value="CAD7654375.1"/>
    <property type="molecule type" value="Genomic_DNA"/>
</dbReference>
<dbReference type="EMBL" id="CAJPVJ010007882">
    <property type="protein sequence ID" value="CAG2171562.1"/>
    <property type="molecule type" value="Genomic_DNA"/>
</dbReference>
<dbReference type="PANTHER" id="PTHR42886:SF29">
    <property type="entry name" value="PUMMELIG, ISOFORM A"/>
    <property type="match status" value="1"/>
</dbReference>
<dbReference type="Pfam" id="PF00561">
    <property type="entry name" value="Abhydrolase_1"/>
    <property type="match status" value="1"/>
</dbReference>
<dbReference type="OrthoDB" id="7457040at2759"/>
<evidence type="ECO:0000256" key="1">
    <source>
        <dbReference type="ARBA" id="ARBA00038097"/>
    </source>
</evidence>
<evidence type="ECO:0000259" key="2">
    <source>
        <dbReference type="Pfam" id="PF00561"/>
    </source>
</evidence>
<dbReference type="PRINTS" id="PR00111">
    <property type="entry name" value="ABHYDROLASE"/>
</dbReference>
<dbReference type="Gene3D" id="3.40.50.1820">
    <property type="entry name" value="alpha/beta hydrolase"/>
    <property type="match status" value="1"/>
</dbReference>
<evidence type="ECO:0000313" key="4">
    <source>
        <dbReference type="Proteomes" id="UP000728032"/>
    </source>
</evidence>